<protein>
    <recommendedName>
        <fullName evidence="6">ABC transporter permease</fullName>
    </recommendedName>
</protein>
<dbReference type="HOGENOM" id="CLU_086622_5_0_6"/>
<dbReference type="CDD" id="cd21809">
    <property type="entry name" value="ABC-2_lan_permease-like"/>
    <property type="match status" value="1"/>
</dbReference>
<sequence>MNALLRALHAETLKLRHTLALWMVLLAPLAIALLMVLEILTVQARGGHATGKASDPVQAWYNLGRALFSLWTLLMLPLFVTLQAALLAGLEHGNRQWKHLLAMPTPRVVHYLAKLLILAGMVIAAELILLALTPLAGWLLALLSPDAGMHGMPHLGRLLPPVAASLAASALMVAIQGWVALRWRSFTVAVAVGIVATIAGFIIGQSARFGTWFPWTLPIQAFAGTGQHATLAALLGVGGGLMFTALALLDLLLLDSD</sequence>
<keyword evidence="4" id="KW-1185">Reference proteome</keyword>
<feature type="transmembrane region" description="Helical" evidence="1">
    <location>
        <begin position="229"/>
        <end position="254"/>
    </location>
</feature>
<evidence type="ECO:0000256" key="1">
    <source>
        <dbReference type="SAM" id="Phobius"/>
    </source>
</evidence>
<evidence type="ECO:0000313" key="4">
    <source>
        <dbReference type="Proteomes" id="UP000029708"/>
    </source>
</evidence>
<feature type="transmembrane region" description="Helical" evidence="1">
    <location>
        <begin position="161"/>
        <end position="181"/>
    </location>
</feature>
<dbReference type="EMBL" id="JROI01000010">
    <property type="protein sequence ID" value="KGI77778.1"/>
    <property type="molecule type" value="Genomic_DNA"/>
</dbReference>
<feature type="transmembrane region" description="Helical" evidence="1">
    <location>
        <begin position="111"/>
        <end position="141"/>
    </location>
</feature>
<keyword evidence="1" id="KW-0472">Membrane</keyword>
<name>A0A099CUZ6_9GAMM</name>
<reference evidence="3 5" key="2">
    <citation type="submission" date="2020-08" db="EMBL/GenBank/DDBJ databases">
        <title>Genomic Encyclopedia of Type Strains, Phase IV (KMG-IV): sequencing the most valuable type-strain genomes for metagenomic binning, comparative biology and taxonomic classification.</title>
        <authorList>
            <person name="Goeker M."/>
        </authorList>
    </citation>
    <scope>NUCLEOTIDE SEQUENCE [LARGE SCALE GENOMIC DNA]</scope>
    <source>
        <strain evidence="3 5">DSM 107085</strain>
    </source>
</reference>
<dbReference type="STRING" id="1543381.LF63_0104945"/>
<organism evidence="2 4">
    <name type="scientific">Oleiagrimonas soli</name>
    <dbReference type="NCBI Taxonomy" id="1543381"/>
    <lineage>
        <taxon>Bacteria</taxon>
        <taxon>Pseudomonadati</taxon>
        <taxon>Pseudomonadota</taxon>
        <taxon>Gammaproteobacteria</taxon>
        <taxon>Lysobacterales</taxon>
        <taxon>Rhodanobacteraceae</taxon>
        <taxon>Oleiagrimonas</taxon>
    </lineage>
</organism>
<evidence type="ECO:0000313" key="3">
    <source>
        <dbReference type="EMBL" id="MBB6183898.1"/>
    </source>
</evidence>
<comment type="caution">
    <text evidence="2">The sequence shown here is derived from an EMBL/GenBank/DDBJ whole genome shotgun (WGS) entry which is preliminary data.</text>
</comment>
<keyword evidence="1" id="KW-0812">Transmembrane</keyword>
<dbReference type="Proteomes" id="UP000029708">
    <property type="component" value="Unassembled WGS sequence"/>
</dbReference>
<evidence type="ECO:0008006" key="6">
    <source>
        <dbReference type="Google" id="ProtNLM"/>
    </source>
</evidence>
<evidence type="ECO:0000313" key="2">
    <source>
        <dbReference type="EMBL" id="KGI77778.1"/>
    </source>
</evidence>
<feature type="transmembrane region" description="Helical" evidence="1">
    <location>
        <begin position="21"/>
        <end position="46"/>
    </location>
</feature>
<keyword evidence="1" id="KW-1133">Transmembrane helix</keyword>
<reference evidence="2 4" key="1">
    <citation type="submission" date="2014-09" db="EMBL/GenBank/DDBJ databases">
        <title>Xanthomonadaceae 3.5X direct submission.</title>
        <authorList>
            <person name="Fang T."/>
            <person name="Wang H."/>
        </authorList>
    </citation>
    <scope>NUCLEOTIDE SEQUENCE [LARGE SCALE GENOMIC DNA]</scope>
    <source>
        <strain evidence="2 4">3.5X</strain>
    </source>
</reference>
<dbReference type="Pfam" id="PF12730">
    <property type="entry name" value="ABC2_membrane_4"/>
    <property type="match status" value="1"/>
</dbReference>
<proteinExistence type="predicted"/>
<dbReference type="EMBL" id="JACHET010000001">
    <property type="protein sequence ID" value="MBB6183898.1"/>
    <property type="molecule type" value="Genomic_DNA"/>
</dbReference>
<dbReference type="AlphaFoldDB" id="A0A099CUZ6"/>
<evidence type="ECO:0000313" key="5">
    <source>
        <dbReference type="Proteomes" id="UP000560000"/>
    </source>
</evidence>
<gene>
    <name evidence="3" type="ORF">HNQ86_001243</name>
    <name evidence="2" type="ORF">LF63_0104945</name>
</gene>
<dbReference type="OrthoDB" id="5951044at2"/>
<feature type="transmembrane region" description="Helical" evidence="1">
    <location>
        <begin position="66"/>
        <end position="90"/>
    </location>
</feature>
<feature type="transmembrane region" description="Helical" evidence="1">
    <location>
        <begin position="188"/>
        <end position="209"/>
    </location>
</feature>
<accession>A0A099CUZ6</accession>
<dbReference type="Proteomes" id="UP000560000">
    <property type="component" value="Unassembled WGS sequence"/>
</dbReference>
<dbReference type="RefSeq" id="WP_043100042.1">
    <property type="nucleotide sequence ID" value="NZ_JACHET010000001.1"/>
</dbReference>